<gene>
    <name evidence="5" type="ORF">RM590_31900</name>
</gene>
<evidence type="ECO:0000313" key="5">
    <source>
        <dbReference type="EMBL" id="MDT0347148.1"/>
    </source>
</evidence>
<keyword evidence="2" id="KW-0624">Polysaccharide degradation</keyword>
<feature type="chain" id="PRO_5047375769" evidence="3">
    <location>
        <begin position="25"/>
        <end position="436"/>
    </location>
</feature>
<dbReference type="Gene3D" id="2.160.20.10">
    <property type="entry name" value="Single-stranded right-handed beta-helix, Pectin lyase-like"/>
    <property type="match status" value="1"/>
</dbReference>
<dbReference type="InterPro" id="IPR045032">
    <property type="entry name" value="PEL"/>
</dbReference>
<keyword evidence="1 2" id="KW-0456">Lyase</keyword>
<dbReference type="InterPro" id="IPR012334">
    <property type="entry name" value="Pectin_lyas_fold"/>
</dbReference>
<keyword evidence="6" id="KW-1185">Reference proteome</keyword>
<comment type="similarity">
    <text evidence="2">Belongs to the polysaccharide lyase 1 family.</text>
</comment>
<feature type="signal peptide" evidence="3">
    <location>
        <begin position="1"/>
        <end position="24"/>
    </location>
</feature>
<dbReference type="RefSeq" id="WP_311708273.1">
    <property type="nucleotide sequence ID" value="NZ_JAVREL010000028.1"/>
</dbReference>
<reference evidence="6" key="1">
    <citation type="submission" date="2023-07" db="EMBL/GenBank/DDBJ databases">
        <title>30 novel species of actinomycetes from the DSMZ collection.</title>
        <authorList>
            <person name="Nouioui I."/>
        </authorList>
    </citation>
    <scope>NUCLEOTIDE SEQUENCE [LARGE SCALE GENOMIC DNA]</scope>
    <source>
        <strain evidence="6">DSM 44938</strain>
    </source>
</reference>
<dbReference type="SUPFAM" id="SSF51126">
    <property type="entry name" value="Pectin lyase-like"/>
    <property type="match status" value="1"/>
</dbReference>
<evidence type="ECO:0000259" key="4">
    <source>
        <dbReference type="SMART" id="SM00656"/>
    </source>
</evidence>
<evidence type="ECO:0000313" key="6">
    <source>
        <dbReference type="Proteomes" id="UP001183246"/>
    </source>
</evidence>
<organism evidence="5 6">
    <name type="scientific">Streptomyces litchfieldiae</name>
    <dbReference type="NCBI Taxonomy" id="3075543"/>
    <lineage>
        <taxon>Bacteria</taxon>
        <taxon>Bacillati</taxon>
        <taxon>Actinomycetota</taxon>
        <taxon>Actinomycetes</taxon>
        <taxon>Kitasatosporales</taxon>
        <taxon>Streptomycetaceae</taxon>
        <taxon>Streptomyces</taxon>
    </lineage>
</organism>
<keyword evidence="3" id="KW-0732">Signal</keyword>
<evidence type="ECO:0000256" key="1">
    <source>
        <dbReference type="ARBA" id="ARBA00023239"/>
    </source>
</evidence>
<evidence type="ECO:0000256" key="3">
    <source>
        <dbReference type="SAM" id="SignalP"/>
    </source>
</evidence>
<feature type="domain" description="Pectate lyase" evidence="4">
    <location>
        <begin position="117"/>
        <end position="357"/>
    </location>
</feature>
<comment type="subcellular location">
    <subcellularLocation>
        <location evidence="2">Secreted</location>
    </subcellularLocation>
</comment>
<evidence type="ECO:0000256" key="2">
    <source>
        <dbReference type="RuleBase" id="RU361173"/>
    </source>
</evidence>
<dbReference type="InterPro" id="IPR011050">
    <property type="entry name" value="Pectin_lyase_fold/virulence"/>
</dbReference>
<dbReference type="Pfam" id="PF00544">
    <property type="entry name" value="Pectate_lyase_4"/>
    <property type="match status" value="2"/>
</dbReference>
<protein>
    <submittedName>
        <fullName evidence="5">Pectate lyase</fullName>
    </submittedName>
</protein>
<sequence length="436" mass="46086">MRRPAALAGCAALAVALLPGAAGAAGHGADRARAVLPAGDGWGSAGAGVTGGSAADADHVYTVSTRAELAAALEAGGDVPRIIRIEGTIDANTDDEGNPLTCQDYATDGYTPEGYLAAYDPATWGKVMPSGPLEEARLASAANQAERVVLPVGSNTTVIGVGNDARLLGGSLDVTGADNVIIRNITFEDAYDCFPQWDGRNEGEWNSEYDNVVIDGSVNVWVDHNTFTDGRRPDSEQPSYFGALYQQHDGLLDIVRGADLTTVTWNVFTDHAKSILIGNSDGAAGTDLGHLRTTFHHNLFQNVGERVPRVRFGQVDVYNNHYRQEPGASYHFGYRWGIGAASALVAEHNAITLPRDIDPASVIHRWTPGTSMTENGNIVNGRPVDLLAAYNAANPDAPLGDDAGWTPELRPSVDHPRAVPRLVDAHAGAGRLPGTR</sequence>
<dbReference type="Proteomes" id="UP001183246">
    <property type="component" value="Unassembled WGS sequence"/>
</dbReference>
<dbReference type="PANTHER" id="PTHR31683:SF18">
    <property type="entry name" value="PECTATE LYASE 21-RELATED"/>
    <property type="match status" value="1"/>
</dbReference>
<comment type="caution">
    <text evidence="5">The sequence shown here is derived from an EMBL/GenBank/DDBJ whole genome shotgun (WGS) entry which is preliminary data.</text>
</comment>
<keyword evidence="2" id="KW-0119">Carbohydrate metabolism</keyword>
<dbReference type="SMART" id="SM00656">
    <property type="entry name" value="Amb_all"/>
    <property type="match status" value="1"/>
</dbReference>
<accession>A0ABU2MZR1</accession>
<proteinExistence type="inferred from homology"/>
<dbReference type="InterPro" id="IPR002022">
    <property type="entry name" value="Pec_lyase"/>
</dbReference>
<dbReference type="EMBL" id="JAVREL010000028">
    <property type="protein sequence ID" value="MDT0347148.1"/>
    <property type="molecule type" value="Genomic_DNA"/>
</dbReference>
<keyword evidence="2" id="KW-0964">Secreted</keyword>
<dbReference type="GO" id="GO:0016829">
    <property type="term" value="F:lyase activity"/>
    <property type="evidence" value="ECO:0007669"/>
    <property type="project" value="UniProtKB-KW"/>
</dbReference>
<name>A0ABU2MZR1_9ACTN</name>
<dbReference type="PANTHER" id="PTHR31683">
    <property type="entry name" value="PECTATE LYASE 18-RELATED"/>
    <property type="match status" value="1"/>
</dbReference>